<organism evidence="2 3">
    <name type="scientific">Plakobranchus ocellatus</name>
    <dbReference type="NCBI Taxonomy" id="259542"/>
    <lineage>
        <taxon>Eukaryota</taxon>
        <taxon>Metazoa</taxon>
        <taxon>Spiralia</taxon>
        <taxon>Lophotrochozoa</taxon>
        <taxon>Mollusca</taxon>
        <taxon>Gastropoda</taxon>
        <taxon>Heterobranchia</taxon>
        <taxon>Euthyneura</taxon>
        <taxon>Panpulmonata</taxon>
        <taxon>Sacoglossa</taxon>
        <taxon>Placobranchoidea</taxon>
        <taxon>Plakobranchidae</taxon>
        <taxon>Plakobranchus</taxon>
    </lineage>
</organism>
<feature type="region of interest" description="Disordered" evidence="1">
    <location>
        <begin position="1"/>
        <end position="36"/>
    </location>
</feature>
<protein>
    <submittedName>
        <fullName evidence="2">Uncharacterized protein</fullName>
    </submittedName>
</protein>
<comment type="caution">
    <text evidence="2">The sequence shown here is derived from an EMBL/GenBank/DDBJ whole genome shotgun (WGS) entry which is preliminary data.</text>
</comment>
<evidence type="ECO:0000256" key="1">
    <source>
        <dbReference type="SAM" id="MobiDB-lite"/>
    </source>
</evidence>
<dbReference type="EMBL" id="BLXT01005065">
    <property type="protein sequence ID" value="GFO19275.1"/>
    <property type="molecule type" value="Genomic_DNA"/>
</dbReference>
<name>A0AAV4BJR4_9GAST</name>
<feature type="compositionally biased region" description="Polar residues" evidence="1">
    <location>
        <begin position="18"/>
        <end position="35"/>
    </location>
</feature>
<proteinExistence type="predicted"/>
<reference evidence="2 3" key="1">
    <citation type="journal article" date="2021" name="Elife">
        <title>Chloroplast acquisition without the gene transfer in kleptoplastic sea slugs, Plakobranchus ocellatus.</title>
        <authorList>
            <person name="Maeda T."/>
            <person name="Takahashi S."/>
            <person name="Yoshida T."/>
            <person name="Shimamura S."/>
            <person name="Takaki Y."/>
            <person name="Nagai Y."/>
            <person name="Toyoda A."/>
            <person name="Suzuki Y."/>
            <person name="Arimoto A."/>
            <person name="Ishii H."/>
            <person name="Satoh N."/>
            <person name="Nishiyama T."/>
            <person name="Hasebe M."/>
            <person name="Maruyama T."/>
            <person name="Minagawa J."/>
            <person name="Obokata J."/>
            <person name="Shigenobu S."/>
        </authorList>
    </citation>
    <scope>NUCLEOTIDE SEQUENCE [LARGE SCALE GENOMIC DNA]</scope>
</reference>
<sequence length="81" mass="9338">MPYKHQQYILHPKRKKTVASNSSPVKTRRTAGSSLQDDDTHAIVNQRQAVRFFVMDLLAQLVFMRHGLSLWTSRSAVMPRT</sequence>
<accession>A0AAV4BJR4</accession>
<evidence type="ECO:0000313" key="3">
    <source>
        <dbReference type="Proteomes" id="UP000735302"/>
    </source>
</evidence>
<dbReference type="AlphaFoldDB" id="A0AAV4BJR4"/>
<evidence type="ECO:0000313" key="2">
    <source>
        <dbReference type="EMBL" id="GFO19275.1"/>
    </source>
</evidence>
<keyword evidence="3" id="KW-1185">Reference proteome</keyword>
<dbReference type="Proteomes" id="UP000735302">
    <property type="component" value="Unassembled WGS sequence"/>
</dbReference>
<gene>
    <name evidence="2" type="ORF">PoB_004578000</name>
</gene>